<dbReference type="Proteomes" id="UP000250181">
    <property type="component" value="Chromosome"/>
</dbReference>
<evidence type="ECO:0000313" key="2">
    <source>
        <dbReference type="Proteomes" id="UP000250181"/>
    </source>
</evidence>
<dbReference type="EMBL" id="CP017666">
    <property type="protein sequence ID" value="AWX96161.1"/>
    <property type="molecule type" value="Genomic_DNA"/>
</dbReference>
<evidence type="ECO:0000313" key="1">
    <source>
        <dbReference type="EMBL" id="AWX96161.1"/>
    </source>
</evidence>
<gene>
    <name evidence="1" type="ORF">BKM66_08385</name>
</gene>
<accession>A0AAD0PAP9</accession>
<sequence>MLLYLAMPTLVGDMERWKSLFFINNIILGDYFYPTDVASCKEAICNKEFHRNSLLFVIQPTL</sequence>
<dbReference type="AlphaFoldDB" id="A0AAD0PAP9"/>
<name>A0AAD0PAP9_STRSU</name>
<reference evidence="1 2" key="1">
    <citation type="submission" date="2016-10" db="EMBL/GenBank/DDBJ databases">
        <authorList>
            <person name="Zou G."/>
            <person name="Zhou R."/>
        </authorList>
    </citation>
    <scope>NUCLEOTIDE SEQUENCE [LARGE SCALE GENOMIC DNA]</scope>
    <source>
        <strain evidence="1 2">0061</strain>
    </source>
</reference>
<protein>
    <submittedName>
        <fullName evidence="1">Uncharacterized protein</fullName>
    </submittedName>
</protein>
<organism evidence="1 2">
    <name type="scientific">Streptococcus suis</name>
    <dbReference type="NCBI Taxonomy" id="1307"/>
    <lineage>
        <taxon>Bacteria</taxon>
        <taxon>Bacillati</taxon>
        <taxon>Bacillota</taxon>
        <taxon>Bacilli</taxon>
        <taxon>Lactobacillales</taxon>
        <taxon>Streptococcaceae</taxon>
        <taxon>Streptococcus</taxon>
    </lineage>
</organism>
<proteinExistence type="predicted"/>